<dbReference type="InterPro" id="IPR036179">
    <property type="entry name" value="Ig-like_dom_sf"/>
</dbReference>
<organism evidence="4 5">
    <name type="scientific">Cyprinus carpio</name>
    <name type="common">Common carp</name>
    <dbReference type="NCBI Taxonomy" id="7962"/>
    <lineage>
        <taxon>Eukaryota</taxon>
        <taxon>Metazoa</taxon>
        <taxon>Chordata</taxon>
        <taxon>Craniata</taxon>
        <taxon>Vertebrata</taxon>
        <taxon>Euteleostomi</taxon>
        <taxon>Actinopterygii</taxon>
        <taxon>Neopterygii</taxon>
        <taxon>Teleostei</taxon>
        <taxon>Ostariophysi</taxon>
        <taxon>Cypriniformes</taxon>
        <taxon>Cyprinidae</taxon>
        <taxon>Cyprininae</taxon>
        <taxon>Cyprinus</taxon>
    </lineage>
</organism>
<evidence type="ECO:0000313" key="5">
    <source>
        <dbReference type="Proteomes" id="UP000694700"/>
    </source>
</evidence>
<dbReference type="Ensembl" id="ENSCCRT00015121610.1">
    <property type="protein sequence ID" value="ENSCCRP00015117874.1"/>
    <property type="gene ID" value="ENSCCRG00015046498.1"/>
</dbReference>
<dbReference type="PANTHER" id="PTHR21063:SF4">
    <property type="entry name" value="CD48 ANTIGEN-RELATED"/>
    <property type="match status" value="1"/>
</dbReference>
<dbReference type="AlphaFoldDB" id="A0A8C2BEI9"/>
<protein>
    <recommendedName>
        <fullName evidence="3">Immunoglobulin domain-containing protein</fullName>
    </recommendedName>
</protein>
<reference evidence="4" key="1">
    <citation type="submission" date="2025-08" db="UniProtKB">
        <authorList>
            <consortium name="Ensembl"/>
        </authorList>
    </citation>
    <scope>IDENTIFICATION</scope>
</reference>
<feature type="chain" id="PRO_5034153105" description="Immunoglobulin domain-containing protein" evidence="2">
    <location>
        <begin position="21"/>
        <end position="234"/>
    </location>
</feature>
<dbReference type="SMART" id="SM00409">
    <property type="entry name" value="IG"/>
    <property type="match status" value="1"/>
</dbReference>
<evidence type="ECO:0000259" key="3">
    <source>
        <dbReference type="SMART" id="SM00409"/>
    </source>
</evidence>
<proteinExistence type="predicted"/>
<keyword evidence="2" id="KW-0732">Signal</keyword>
<accession>A0A8C2BEI9</accession>
<dbReference type="PANTHER" id="PTHR21063">
    <property type="entry name" value="LFA-3"/>
    <property type="match status" value="1"/>
</dbReference>
<sequence length="234" mass="26004">MRILIVSLCLLLLHIHGVSGAGTDAIENVLVMEGDSATLHAGETQAEDMKVWIFGPDETIIARNSEIKMFKDRLLVDQSTGSLTIENITAQFSGIYKLEIVKKNLYKNFNVTVYGSLWRKKALQIIKRKGALRIGHVTWLAGQDAGPSSPFKCRGSRWTKPLEGAAAPRAPERRGERVRPPDSAPYLDPSFPNTGPPSRTPQHDKDTRFPIHVEHFIPFSGHCFFSVNKSLSEA</sequence>
<feature type="compositionally biased region" description="Basic and acidic residues" evidence="1">
    <location>
        <begin position="170"/>
        <end position="180"/>
    </location>
</feature>
<dbReference type="InterPro" id="IPR003599">
    <property type="entry name" value="Ig_sub"/>
</dbReference>
<dbReference type="Gene3D" id="2.60.40.10">
    <property type="entry name" value="Immunoglobulins"/>
    <property type="match status" value="1"/>
</dbReference>
<evidence type="ECO:0000256" key="1">
    <source>
        <dbReference type="SAM" id="MobiDB-lite"/>
    </source>
</evidence>
<evidence type="ECO:0000256" key="2">
    <source>
        <dbReference type="SAM" id="SignalP"/>
    </source>
</evidence>
<dbReference type="Proteomes" id="UP000694700">
    <property type="component" value="Unplaced"/>
</dbReference>
<feature type="region of interest" description="Disordered" evidence="1">
    <location>
        <begin position="162"/>
        <end position="206"/>
    </location>
</feature>
<dbReference type="SUPFAM" id="SSF48726">
    <property type="entry name" value="Immunoglobulin"/>
    <property type="match status" value="1"/>
</dbReference>
<feature type="domain" description="Immunoglobulin" evidence="3">
    <location>
        <begin position="26"/>
        <end position="114"/>
    </location>
</feature>
<feature type="signal peptide" evidence="2">
    <location>
        <begin position="1"/>
        <end position="20"/>
    </location>
</feature>
<dbReference type="InterPro" id="IPR013783">
    <property type="entry name" value="Ig-like_fold"/>
</dbReference>
<name>A0A8C2BEI9_CYPCA</name>
<evidence type="ECO:0000313" key="4">
    <source>
        <dbReference type="Ensembl" id="ENSCCRP00015117874.1"/>
    </source>
</evidence>